<keyword evidence="5" id="KW-1185">Reference proteome</keyword>
<dbReference type="SUPFAM" id="SSF117457">
    <property type="entry name" value="FumA C-terminal domain-like"/>
    <property type="match status" value="1"/>
</dbReference>
<dbReference type="InterPro" id="IPR004647">
    <property type="entry name" value="Fe-S_hydro-lyase_TtdB-typ_cat"/>
</dbReference>
<dbReference type="Proteomes" id="UP000641588">
    <property type="component" value="Unassembled WGS sequence"/>
</dbReference>
<keyword evidence="2" id="KW-0456">Lyase</keyword>
<evidence type="ECO:0000259" key="3">
    <source>
        <dbReference type="Pfam" id="PF05683"/>
    </source>
</evidence>
<accession>A0A972GZW8</accession>
<organism evidence="4 5">
    <name type="scientific">Paenibacillus foliorum</name>
    <dbReference type="NCBI Taxonomy" id="2654974"/>
    <lineage>
        <taxon>Bacteria</taxon>
        <taxon>Bacillati</taxon>
        <taxon>Bacillota</taxon>
        <taxon>Bacilli</taxon>
        <taxon>Bacillales</taxon>
        <taxon>Paenibacillaceae</taxon>
        <taxon>Paenibacillus</taxon>
    </lineage>
</organism>
<evidence type="ECO:0000313" key="4">
    <source>
        <dbReference type="EMBL" id="NOU97218.1"/>
    </source>
</evidence>
<protein>
    <submittedName>
        <fullName evidence="4">Fe-S-containing hydro-lyase</fullName>
    </submittedName>
</protein>
<dbReference type="InterPro" id="IPR036660">
    <property type="entry name" value="Fe-S_hydroAse_TtdB_cat_sf"/>
</dbReference>
<evidence type="ECO:0000256" key="1">
    <source>
        <dbReference type="ARBA" id="ARBA00008876"/>
    </source>
</evidence>
<evidence type="ECO:0000313" key="5">
    <source>
        <dbReference type="Proteomes" id="UP000641588"/>
    </source>
</evidence>
<dbReference type="PANTHER" id="PTHR43351">
    <property type="entry name" value="L(+)-TARTRATE DEHYDRATASE SUBUNIT BETA"/>
    <property type="match status" value="1"/>
</dbReference>
<dbReference type="Pfam" id="PF05683">
    <property type="entry name" value="Fumerase_C"/>
    <property type="match status" value="1"/>
</dbReference>
<proteinExistence type="inferred from homology"/>
<dbReference type="RefSeq" id="WP_171655466.1">
    <property type="nucleotide sequence ID" value="NZ_WHOD01000109.1"/>
</dbReference>
<name>A0A972GZW8_9BACL</name>
<dbReference type="GO" id="GO:0016836">
    <property type="term" value="F:hydro-lyase activity"/>
    <property type="evidence" value="ECO:0007669"/>
    <property type="project" value="InterPro"/>
</dbReference>
<dbReference type="EMBL" id="WHOD01000109">
    <property type="protein sequence ID" value="NOU97218.1"/>
    <property type="molecule type" value="Genomic_DNA"/>
</dbReference>
<evidence type="ECO:0000256" key="2">
    <source>
        <dbReference type="ARBA" id="ARBA00023239"/>
    </source>
</evidence>
<feature type="domain" description="Fe-S hydro-lyase tartrate dehydratase beta-type catalytic" evidence="3">
    <location>
        <begin position="3"/>
        <end position="175"/>
    </location>
</feature>
<reference evidence="4" key="1">
    <citation type="submission" date="2019-10" db="EMBL/GenBank/DDBJ databases">
        <title>Description of Paenibacillus glebae sp. nov.</title>
        <authorList>
            <person name="Carlier A."/>
            <person name="Qi S."/>
        </authorList>
    </citation>
    <scope>NUCLEOTIDE SEQUENCE</scope>
    <source>
        <strain evidence="4">LMG 31456</strain>
    </source>
</reference>
<gene>
    <name evidence="4" type="ORF">GC093_28910</name>
</gene>
<dbReference type="NCBIfam" id="NF005310">
    <property type="entry name" value="PRK06842.1"/>
    <property type="match status" value="1"/>
</dbReference>
<comment type="caution">
    <text evidence="4">The sequence shown here is derived from an EMBL/GenBank/DDBJ whole genome shotgun (WGS) entry which is preliminary data.</text>
</comment>
<dbReference type="Gene3D" id="3.20.130.10">
    <property type="entry name" value="Fe-S hydro-lyase, tartrate dehydratase beta-type, catalytic domain"/>
    <property type="match status" value="1"/>
</dbReference>
<dbReference type="NCBIfam" id="TIGR00723">
    <property type="entry name" value="ttdB_fumA_fumB"/>
    <property type="match status" value="1"/>
</dbReference>
<dbReference type="AlphaFoldDB" id="A0A972GZW8"/>
<dbReference type="PANTHER" id="PTHR43351:SF2">
    <property type="entry name" value="L(+)-TARTRATE DEHYDRATASE SUBUNIT BETA-RELATED"/>
    <property type="match status" value="1"/>
</dbReference>
<comment type="similarity">
    <text evidence="1">Belongs to the class-I fumarase family.</text>
</comment>
<sequence>MAKVYLETPLTREKALNLKAGDEVFLNGTIYVARDAAHKRMLELLKNNEELPVNLKDQIIFYAGPTPPKPGQIIGSIAPTTASRMDPYTPAMYEYGVKGKIGKGPRSQEVKDACVKYEAVCLSAIGGLSALLANKVKSAEVVAYEDLGPEAIRKLTVEDFPVLVVYDAHGGDLYVQEIAKYRKL</sequence>